<dbReference type="PANTHER" id="PTHR36745:SF1">
    <property type="entry name" value="OS02G0824400 PROTEIN"/>
    <property type="match status" value="1"/>
</dbReference>
<feature type="compositionally biased region" description="Basic residues" evidence="1">
    <location>
        <begin position="1"/>
        <end position="12"/>
    </location>
</feature>
<reference evidence="2" key="1">
    <citation type="journal article" date="2023" name="Plant J.">
        <title>The genome of the king protea, Protea cynaroides.</title>
        <authorList>
            <person name="Chang J."/>
            <person name="Duong T.A."/>
            <person name="Schoeman C."/>
            <person name="Ma X."/>
            <person name="Roodt D."/>
            <person name="Barker N."/>
            <person name="Li Z."/>
            <person name="Van de Peer Y."/>
            <person name="Mizrachi E."/>
        </authorList>
    </citation>
    <scope>NUCLEOTIDE SEQUENCE</scope>
    <source>
        <tissue evidence="2">Young leaves</tissue>
    </source>
</reference>
<gene>
    <name evidence="2" type="ORF">NE237_013996</name>
</gene>
<keyword evidence="3" id="KW-1185">Reference proteome</keyword>
<evidence type="ECO:0000256" key="1">
    <source>
        <dbReference type="SAM" id="MobiDB-lite"/>
    </source>
</evidence>
<dbReference type="AlphaFoldDB" id="A0A9Q0K0P0"/>
<protein>
    <submittedName>
        <fullName evidence="2">Uncharacterized protein</fullName>
    </submittedName>
</protein>
<evidence type="ECO:0000313" key="2">
    <source>
        <dbReference type="EMBL" id="KAJ4957213.1"/>
    </source>
</evidence>
<dbReference type="EMBL" id="JAMYWD010000011">
    <property type="protein sequence ID" value="KAJ4957213.1"/>
    <property type="molecule type" value="Genomic_DNA"/>
</dbReference>
<evidence type="ECO:0000313" key="3">
    <source>
        <dbReference type="Proteomes" id="UP001141806"/>
    </source>
</evidence>
<sequence>MSKKNSLSRRKKQYDFDLQREKQEKEKREKNLQAKKTKMKIDGSGKKKKGSGGFQVGKRKVKTKLTALAKAKASQAMEVKIFVEWSLKASRALGELEGRYQLQSFEISRLLIQAFNCIWCLDYSSYSDRIFAKRIVLWFKIKLLRRDKLDYLKLWIRKLRRLSSNR</sequence>
<dbReference type="Proteomes" id="UP001141806">
    <property type="component" value="Unassembled WGS sequence"/>
</dbReference>
<feature type="compositionally biased region" description="Basic and acidic residues" evidence="1">
    <location>
        <begin position="13"/>
        <end position="32"/>
    </location>
</feature>
<organism evidence="2 3">
    <name type="scientific">Protea cynaroides</name>
    <dbReference type="NCBI Taxonomy" id="273540"/>
    <lineage>
        <taxon>Eukaryota</taxon>
        <taxon>Viridiplantae</taxon>
        <taxon>Streptophyta</taxon>
        <taxon>Embryophyta</taxon>
        <taxon>Tracheophyta</taxon>
        <taxon>Spermatophyta</taxon>
        <taxon>Magnoliopsida</taxon>
        <taxon>Proteales</taxon>
        <taxon>Proteaceae</taxon>
        <taxon>Protea</taxon>
    </lineage>
</organism>
<comment type="caution">
    <text evidence="2">The sequence shown here is derived from an EMBL/GenBank/DDBJ whole genome shotgun (WGS) entry which is preliminary data.</text>
</comment>
<accession>A0A9Q0K0P0</accession>
<name>A0A9Q0K0P0_9MAGN</name>
<dbReference type="PANTHER" id="PTHR36745">
    <property type="entry name" value="OS02G0824400 PROTEIN"/>
    <property type="match status" value="1"/>
</dbReference>
<proteinExistence type="predicted"/>
<feature type="region of interest" description="Disordered" evidence="1">
    <location>
        <begin position="1"/>
        <end position="55"/>
    </location>
</feature>